<dbReference type="GO" id="GO:0005886">
    <property type="term" value="C:plasma membrane"/>
    <property type="evidence" value="ECO:0007669"/>
    <property type="project" value="UniProtKB-SubCell"/>
</dbReference>
<dbReference type="NCBIfam" id="TIGR00077">
    <property type="entry name" value="lspA"/>
    <property type="match status" value="1"/>
</dbReference>
<dbReference type="EMBL" id="VOBL01000038">
    <property type="protein sequence ID" value="KAA0973079.1"/>
    <property type="molecule type" value="Genomic_DNA"/>
</dbReference>
<evidence type="ECO:0000313" key="12">
    <source>
        <dbReference type="EMBL" id="KAA0973079.1"/>
    </source>
</evidence>
<evidence type="ECO:0000256" key="3">
    <source>
        <dbReference type="ARBA" id="ARBA00022670"/>
    </source>
</evidence>
<evidence type="ECO:0000256" key="9">
    <source>
        <dbReference type="HAMAP-Rule" id="MF_00161"/>
    </source>
</evidence>
<dbReference type="PROSITE" id="PS00855">
    <property type="entry name" value="SPASE_II"/>
    <property type="match status" value="1"/>
</dbReference>
<evidence type="ECO:0000256" key="1">
    <source>
        <dbReference type="ARBA" id="ARBA00006139"/>
    </source>
</evidence>
<dbReference type="EC" id="3.4.23.36" evidence="9"/>
<evidence type="ECO:0000313" key="13">
    <source>
        <dbReference type="Proteomes" id="UP000323856"/>
    </source>
</evidence>
<feature type="transmembrane region" description="Helical" evidence="9">
    <location>
        <begin position="140"/>
        <end position="159"/>
    </location>
</feature>
<evidence type="ECO:0000256" key="11">
    <source>
        <dbReference type="RuleBase" id="RU004181"/>
    </source>
</evidence>
<dbReference type="HAMAP" id="MF_00161">
    <property type="entry name" value="LspA"/>
    <property type="match status" value="1"/>
</dbReference>
<keyword evidence="6 9" id="KW-0378">Hydrolase</keyword>
<comment type="catalytic activity">
    <reaction evidence="9 10">
        <text>Release of signal peptides from bacterial membrane prolipoproteins. Hydrolyzes -Xaa-Yaa-Zaa-|-(S,diacylglyceryl)Cys-, in which Xaa is hydrophobic (preferably Leu), and Yaa (Ala or Ser) and Zaa (Gly or Ala) have small, neutral side chains.</text>
        <dbReference type="EC" id="3.4.23.36"/>
    </reaction>
</comment>
<accession>A0A5B0E6S1</accession>
<reference evidence="12 13" key="1">
    <citation type="submission" date="2019-07" db="EMBL/GenBank/DDBJ databases">
        <title>Analysis of the biochemical properties, biological activity and biotechnological potential of siderophores and biosurfactants produced by Antarctic psychrotolerant bacteria.</title>
        <authorList>
            <person name="Styczynski M."/>
            <person name="Krucon T."/>
            <person name="Decewicz P."/>
            <person name="Dziewit L."/>
        </authorList>
    </citation>
    <scope>NUCLEOTIDE SEQUENCE [LARGE SCALE GENOMIC DNA]</scope>
    <source>
        <strain evidence="12 13">ANT_H27</strain>
    </source>
</reference>
<keyword evidence="4 9" id="KW-0812">Transmembrane</keyword>
<sequence>MSAPAERTAGGRSGSIRSRTVILSGAALLAATDLASKWVAEKTLTVGESMGNGPVDIRLFYNTGVAFSLGADLPPWTVATATGLIIVVLAGFLLASAPTMTGLARVGAALLLGGALGNFVDRLDGRGVVDFLHSGWFPTFNLADVFVTVGAALLVLGAFRGPGEEDPG</sequence>
<dbReference type="OrthoDB" id="4308908at2"/>
<dbReference type="NCBIfam" id="NF011362">
    <property type="entry name" value="PRK14781.1"/>
    <property type="match status" value="1"/>
</dbReference>
<comment type="similarity">
    <text evidence="1 9 11">Belongs to the peptidase A8 family.</text>
</comment>
<dbReference type="GO" id="GO:0006508">
    <property type="term" value="P:proteolysis"/>
    <property type="evidence" value="ECO:0007669"/>
    <property type="project" value="UniProtKB-KW"/>
</dbReference>
<proteinExistence type="inferred from homology"/>
<organism evidence="12 13">
    <name type="scientific">Paeniglutamicibacter gangotriensis</name>
    <dbReference type="NCBI Taxonomy" id="254787"/>
    <lineage>
        <taxon>Bacteria</taxon>
        <taxon>Bacillati</taxon>
        <taxon>Actinomycetota</taxon>
        <taxon>Actinomycetes</taxon>
        <taxon>Micrococcales</taxon>
        <taxon>Micrococcaceae</taxon>
        <taxon>Paeniglutamicibacter</taxon>
    </lineage>
</organism>
<evidence type="ECO:0000256" key="8">
    <source>
        <dbReference type="ARBA" id="ARBA00023136"/>
    </source>
</evidence>
<evidence type="ECO:0000256" key="7">
    <source>
        <dbReference type="ARBA" id="ARBA00022989"/>
    </source>
</evidence>
<feature type="transmembrane region" description="Helical" evidence="9">
    <location>
        <begin position="21"/>
        <end position="40"/>
    </location>
</feature>
<dbReference type="RefSeq" id="WP_149621087.1">
    <property type="nucleotide sequence ID" value="NZ_JBITUG010000034.1"/>
</dbReference>
<evidence type="ECO:0000256" key="4">
    <source>
        <dbReference type="ARBA" id="ARBA00022692"/>
    </source>
</evidence>
<dbReference type="Pfam" id="PF01252">
    <property type="entry name" value="Peptidase_A8"/>
    <property type="match status" value="1"/>
</dbReference>
<comment type="subcellular location">
    <subcellularLocation>
        <location evidence="9">Cell membrane</location>
        <topology evidence="9">Multi-pass membrane protein</topology>
    </subcellularLocation>
</comment>
<evidence type="ECO:0000256" key="10">
    <source>
        <dbReference type="RuleBase" id="RU000594"/>
    </source>
</evidence>
<gene>
    <name evidence="9 12" type="primary">lspA</name>
    <name evidence="12" type="ORF">FQ154_19945</name>
</gene>
<evidence type="ECO:0000256" key="6">
    <source>
        <dbReference type="ARBA" id="ARBA00022801"/>
    </source>
</evidence>
<dbReference type="UniPathway" id="UPA00665"/>
<dbReference type="Proteomes" id="UP000323856">
    <property type="component" value="Unassembled WGS sequence"/>
</dbReference>
<keyword evidence="2 9" id="KW-1003">Cell membrane</keyword>
<comment type="caution">
    <text evidence="12">The sequence shown here is derived from an EMBL/GenBank/DDBJ whole genome shotgun (WGS) entry which is preliminary data.</text>
</comment>
<name>A0A5B0E6S1_9MICC</name>
<dbReference type="PANTHER" id="PTHR33695:SF1">
    <property type="entry name" value="LIPOPROTEIN SIGNAL PEPTIDASE"/>
    <property type="match status" value="1"/>
</dbReference>
<dbReference type="PRINTS" id="PR00781">
    <property type="entry name" value="LIPOSIGPTASE"/>
</dbReference>
<dbReference type="AlphaFoldDB" id="A0A5B0E6S1"/>
<comment type="function">
    <text evidence="9 10">This protein specifically catalyzes the removal of signal peptides from prolipoproteins.</text>
</comment>
<keyword evidence="7 9" id="KW-1133">Transmembrane helix</keyword>
<dbReference type="GO" id="GO:0004190">
    <property type="term" value="F:aspartic-type endopeptidase activity"/>
    <property type="evidence" value="ECO:0007669"/>
    <property type="project" value="UniProtKB-UniRule"/>
</dbReference>
<comment type="pathway">
    <text evidence="9">Protein modification; lipoprotein biosynthesis (signal peptide cleavage).</text>
</comment>
<keyword evidence="8 9" id="KW-0472">Membrane</keyword>
<evidence type="ECO:0000256" key="5">
    <source>
        <dbReference type="ARBA" id="ARBA00022750"/>
    </source>
</evidence>
<feature type="transmembrane region" description="Helical" evidence="9">
    <location>
        <begin position="102"/>
        <end position="120"/>
    </location>
</feature>
<keyword evidence="5 9" id="KW-0064">Aspartyl protease</keyword>
<feature type="active site" evidence="9">
    <location>
        <position position="144"/>
    </location>
</feature>
<evidence type="ECO:0000256" key="2">
    <source>
        <dbReference type="ARBA" id="ARBA00022475"/>
    </source>
</evidence>
<feature type="transmembrane region" description="Helical" evidence="9">
    <location>
        <begin position="76"/>
        <end position="95"/>
    </location>
</feature>
<protein>
    <recommendedName>
        <fullName evidence="9">Lipoprotein signal peptidase</fullName>
        <ecNumber evidence="9">3.4.23.36</ecNumber>
    </recommendedName>
    <alternativeName>
        <fullName evidence="9">Prolipoprotein signal peptidase</fullName>
    </alternativeName>
    <alternativeName>
        <fullName evidence="9">Signal peptidase II</fullName>
        <shortName evidence="9">SPase II</shortName>
    </alternativeName>
</protein>
<dbReference type="PANTHER" id="PTHR33695">
    <property type="entry name" value="LIPOPROTEIN SIGNAL PEPTIDASE"/>
    <property type="match status" value="1"/>
</dbReference>
<dbReference type="InterPro" id="IPR001872">
    <property type="entry name" value="Peptidase_A8"/>
</dbReference>
<keyword evidence="3 9" id="KW-0645">Protease</keyword>
<feature type="active site" evidence="9">
    <location>
        <position position="130"/>
    </location>
</feature>